<dbReference type="SUPFAM" id="SSF48452">
    <property type="entry name" value="TPR-like"/>
    <property type="match status" value="2"/>
</dbReference>
<evidence type="ECO:0000313" key="9">
    <source>
        <dbReference type="Proteomes" id="UP000472240"/>
    </source>
</evidence>
<evidence type="ECO:0000313" key="8">
    <source>
        <dbReference type="Ensembl" id="ENSRFEP00010009873.1"/>
    </source>
</evidence>
<feature type="compositionally biased region" description="Polar residues" evidence="5">
    <location>
        <begin position="675"/>
        <end position="689"/>
    </location>
</feature>
<protein>
    <recommendedName>
        <fullName evidence="4">Clustered mitochondria protein homolog</fullName>
    </recommendedName>
</protein>
<evidence type="ECO:0000313" key="7">
    <source>
        <dbReference type="EMBL" id="KAF6298288.1"/>
    </source>
</evidence>
<sequence>MVIKTDELPAAAPADSAREPNSQAGGKGRPGAAELPSVMLLNGDCPESLKKEEGAPEPPRENGLDEAEPGEETTGQEVIVIQDTGFSVKILAPGIEPFSLQVSPQEMVQEIHQVLMDREDTCHRTCFSLHLDGNMLDHFSELRSVEGLQEGSVLRVVEEPYTVREARIHVRHVRDLLKSLDPSDAFNGVDCNSLSFLSVFTDGDLGDSGKRKKGLEMDPIDCTPPEYILPGSRERPLCPLQPQNRDWKPLQCLKVLTMSGWNPPPGNRKMHGDLMYLFVITAEDRQVSITASTRGFYLNQSTAYHFNPKPASPRFLSHSLVELLNQISPTFKKNFAVLQKKRVQRHPFERIATPFQVYSWTAPQAEHAMDCVRAEDAYTSRLGYEEHIPGQTRDWNEELQTTRELPRKNLPERLLRERAIFKVHSDFTAAATRGAMAVIDGNVMAINPSEETKMQMFIWNNIFFSLGFDVRDHYKDFGGDVAAYVAPANDLNGVRTYNAVDVEGLYTLGTVVVDYRGYRVTAQSIIPGILERDQEQSVIYGSIDFGKTVVSHPRYLELLERTSRPLKILRHRVLNDRDEEVELCSSVECKGIIGNDGRHYILDLLRTFPPDLNFLPVPGERLPEECTRAGFPRTHRHKLCCLRQELVDAFVEHRYLLFMKLAALQLMQQKASKIENPTSLENGSLPSSESKPEDPLGSEAGSEEEGSNASGLARVKELAETIASDDGAADPRSREVIRNACKAVGSISSTAFDVRFNPDIFSPGVRFPESCQEEVRDQKQLLKDAAAFLLSCQIPGLKIGIGELITRSAKHIFKTYLQGVELSGLSAAISHFLNCFLSSYPNPVAHLPADELVSKKRNRRRKNRPPGAADNTAWAVMTPQELWKNICQEAKNYFDFSLECETVDQVVETYGLQKITLLREISLKTGIQILLKEYSFDSRHKPAFTEEDVLNIFPVVKHVNPKASDAFHFFQSGQAKVQQGFLKEGCELINEALNLFNNVYGAMHVEICACLRLLARLHYIMGDYAEALSNQQKAVLMSERVMGIEHPNTIQEYMHLALYCFASSQLSTALSLLYRARYLTLLVFGEDHPEMALLDNNIGLVLHGVMEYDLSLRFLENALAVSTKYHGPKSLKVALSHHLVARVYESKAEFRSALQHEKEGYTIYKTQLGEDHEKTKESSEYLKCLTQQAVALQRTMNEIYRNGSSANIPPLKFTAPSMASVLEQLNVINGILFIPLSQKDLENLKAEVARRHQLQEASKSRDKAEEPMATEPEPAAAPEDAASQPQAAKDPPSPSLQG</sequence>
<dbReference type="GO" id="GO:0048312">
    <property type="term" value="P:intracellular distribution of mitochondria"/>
    <property type="evidence" value="ECO:0007669"/>
    <property type="project" value="TreeGrafter"/>
</dbReference>
<dbReference type="PANTHER" id="PTHR12601:SF6">
    <property type="entry name" value="CLUSTERED MITOCHONDRIA PROTEIN HOMOLOG"/>
    <property type="match status" value="1"/>
</dbReference>
<evidence type="ECO:0000256" key="1">
    <source>
        <dbReference type="ARBA" id="ARBA00022490"/>
    </source>
</evidence>
<feature type="compositionally biased region" description="Basic and acidic residues" evidence="5">
    <location>
        <begin position="1251"/>
        <end position="1266"/>
    </location>
</feature>
<keyword evidence="4" id="KW-0694">RNA-binding</keyword>
<evidence type="ECO:0000256" key="2">
    <source>
        <dbReference type="ARBA" id="ARBA00022737"/>
    </source>
</evidence>
<dbReference type="GO" id="GO:0007005">
    <property type="term" value="P:mitochondrion organization"/>
    <property type="evidence" value="ECO:0007669"/>
    <property type="project" value="UniProtKB-UniRule"/>
</dbReference>
<dbReference type="GO" id="GO:0005737">
    <property type="term" value="C:cytoplasm"/>
    <property type="evidence" value="ECO:0007669"/>
    <property type="project" value="UniProtKB-SubCell"/>
</dbReference>
<dbReference type="SUPFAM" id="SSF103107">
    <property type="entry name" value="Hypothetical protein c14orf129, hspc210"/>
    <property type="match status" value="1"/>
</dbReference>
<dbReference type="Gene3D" id="1.25.40.10">
    <property type="entry name" value="Tetratricopeptide repeat domain"/>
    <property type="match status" value="1"/>
</dbReference>
<comment type="subcellular location">
    <subcellularLocation>
        <location evidence="4">Cytoplasm</location>
    </subcellularLocation>
    <subcellularLocation>
        <location evidence="4">Cytoplasmic granule</location>
    </subcellularLocation>
</comment>
<reference evidence="8" key="5">
    <citation type="submission" date="2025-05" db="UniProtKB">
        <authorList>
            <consortium name="Ensembl"/>
        </authorList>
    </citation>
    <scope>IDENTIFICATION</scope>
</reference>
<dbReference type="Pfam" id="PF13424">
    <property type="entry name" value="TPR_12"/>
    <property type="match status" value="2"/>
</dbReference>
<reference evidence="7 10" key="4">
    <citation type="journal article" date="2020" name="Nature">
        <title>Six reference-quality genomes reveal evolution of bat adaptations.</title>
        <authorList>
            <person name="Jebb D."/>
            <person name="Huang Z."/>
            <person name="Pippel M."/>
            <person name="Hughes G.M."/>
            <person name="Lavrichenko K."/>
            <person name="Devanna P."/>
            <person name="Winkler S."/>
            <person name="Jermiin L.S."/>
            <person name="Skirmuntt E.C."/>
            <person name="Katzourakis A."/>
            <person name="Burkitt-Gray L."/>
            <person name="Ray D.A."/>
            <person name="Sullivan K.A.M."/>
            <person name="Roscito J.G."/>
            <person name="Kirilenko B.M."/>
            <person name="Davalos L.M."/>
            <person name="Corthals A.P."/>
            <person name="Power M.L."/>
            <person name="Jones G."/>
            <person name="Ransome R.D."/>
            <person name="Dechmann D.K.N."/>
            <person name="Locatelli A.G."/>
            <person name="Puechmaille S.J."/>
            <person name="Fedrigo O."/>
            <person name="Jarvis E.D."/>
            <person name="Hiller M."/>
            <person name="Vernes S.C."/>
            <person name="Myers E.W."/>
            <person name="Teeling E.C."/>
        </authorList>
    </citation>
    <scope>NUCLEOTIDE SEQUENCE [LARGE SCALE GENOMIC DNA]</scope>
    <source>
        <strain evidence="7">MRhiFer1</strain>
        <tissue evidence="7">Lung</tissue>
    </source>
</reference>
<keyword evidence="9" id="KW-1185">Reference proteome</keyword>
<evidence type="ECO:0000256" key="5">
    <source>
        <dbReference type="SAM" id="MobiDB-lite"/>
    </source>
</evidence>
<dbReference type="InterPro" id="IPR033646">
    <property type="entry name" value="CLU-central"/>
</dbReference>
<evidence type="ECO:0000256" key="3">
    <source>
        <dbReference type="ARBA" id="ARBA00022803"/>
    </source>
</evidence>
<comment type="similarity">
    <text evidence="4">Belongs to the CLU family.</text>
</comment>
<dbReference type="InterPro" id="IPR028275">
    <property type="entry name" value="CLU_N"/>
</dbReference>
<feature type="compositionally biased region" description="Low complexity" evidence="5">
    <location>
        <begin position="1267"/>
        <end position="1288"/>
    </location>
</feature>
<dbReference type="Ensembl" id="ENSRFET00010010799.1">
    <property type="protein sequence ID" value="ENSRFEP00010009873.1"/>
    <property type="gene ID" value="ENSRFEG00010006607.1"/>
</dbReference>
<dbReference type="HAMAP" id="MF_03013">
    <property type="entry name" value="CLU"/>
    <property type="match status" value="1"/>
</dbReference>
<comment type="function">
    <text evidence="4">mRNA-binding protein involved in proper cytoplasmic distribution of mitochondria. Specifically binds mRNAs of nuclear-encoded mitochondrial proteins in the cytoplasm and regulates transport or translation of these transcripts close to mitochondria, playing a role in mitochondrial biogenesis.</text>
</comment>
<keyword evidence="1 4" id="KW-0963">Cytoplasm</keyword>
<evidence type="ECO:0000313" key="10">
    <source>
        <dbReference type="Proteomes" id="UP000585614"/>
    </source>
</evidence>
<evidence type="ECO:0000259" key="6">
    <source>
        <dbReference type="PROSITE" id="PS51823"/>
    </source>
</evidence>
<dbReference type="FunFam" id="3.30.2280.10:FF:000001">
    <property type="entry name" value="Clustered mitochondria (CluA/CLU1) homolog"/>
    <property type="match status" value="1"/>
</dbReference>
<dbReference type="GeneTree" id="ENSGT00390000012485"/>
<keyword evidence="2" id="KW-0677">Repeat</keyword>
<accession>A0A671EDT8</accession>
<name>A0A671EDT8_RHIFE</name>
<dbReference type="FunFam" id="1.25.40.10:FF:000088">
    <property type="entry name" value="Clustered mitochondria (CluA/CLU1) homolog"/>
    <property type="match status" value="1"/>
</dbReference>
<dbReference type="InterPro" id="IPR023231">
    <property type="entry name" value="GSKIP_dom_sf"/>
</dbReference>
<reference evidence="8 9" key="3">
    <citation type="submission" date="2018-12" db="EMBL/GenBank/DDBJ databases">
        <title>G10K-VGP greater horseshoe bat female genome, primary haplotype.</title>
        <authorList>
            <person name="Teeling E."/>
            <person name="Myers G."/>
            <person name="Vernes S."/>
            <person name="Pippel M."/>
            <person name="Winkler S."/>
            <person name="Fedrigo O."/>
            <person name="Rhie A."/>
            <person name="Koren S."/>
            <person name="Phillippy A."/>
            <person name="Lewin H."/>
            <person name="Damas J."/>
            <person name="Howe K."/>
            <person name="Mountcastle J."/>
            <person name="Jarvis E.D."/>
        </authorList>
    </citation>
    <scope>NUCLEOTIDE SEQUENCE [LARGE SCALE GENOMIC DNA]</scope>
</reference>
<reference evidence="8 9" key="2">
    <citation type="journal article" date="2018" name="Annu Rev Anim Biosci">
        <title>Bat Biology, Genomes, and the Bat1K Project: To Generate Chromosome-Level Genomes for All Living Bat Species.</title>
        <authorList>
            <person name="Teeling E.C."/>
            <person name="Vernes S.C."/>
            <person name="Davalos L.M."/>
            <person name="Ray D.A."/>
            <person name="Gilbert M.T.P."/>
            <person name="Myers E."/>
        </authorList>
    </citation>
    <scope>NUCLEOTIDE SEQUENCE</scope>
</reference>
<dbReference type="Pfam" id="PF12807">
    <property type="entry name" value="eIF3_p135"/>
    <property type="match status" value="1"/>
</dbReference>
<dbReference type="InterPro" id="IPR025697">
    <property type="entry name" value="CLU_dom"/>
</dbReference>
<feature type="region of interest" description="Disordered" evidence="5">
    <location>
        <begin position="1251"/>
        <end position="1298"/>
    </location>
</feature>
<feature type="region of interest" description="Disordered" evidence="5">
    <location>
        <begin position="1"/>
        <end position="74"/>
    </location>
</feature>
<dbReference type="CDD" id="cd15466">
    <property type="entry name" value="CLU-central"/>
    <property type="match status" value="1"/>
</dbReference>
<dbReference type="Proteomes" id="UP000472240">
    <property type="component" value="Chromosome 21"/>
</dbReference>
<dbReference type="EMBL" id="JACAGC010000020">
    <property type="protein sequence ID" value="KAF6298288.1"/>
    <property type="molecule type" value="Genomic_DNA"/>
</dbReference>
<dbReference type="GO" id="GO:0003729">
    <property type="term" value="F:mRNA binding"/>
    <property type="evidence" value="ECO:0007669"/>
    <property type="project" value="TreeGrafter"/>
</dbReference>
<dbReference type="Pfam" id="PF15044">
    <property type="entry name" value="CLU_N"/>
    <property type="match status" value="1"/>
</dbReference>
<dbReference type="Pfam" id="PF13236">
    <property type="entry name" value="CLU"/>
    <property type="match status" value="1"/>
</dbReference>
<feature type="compositionally biased region" description="Basic and acidic residues" evidence="5">
    <location>
        <begin position="47"/>
        <end position="63"/>
    </location>
</feature>
<dbReference type="Gene3D" id="3.30.2280.10">
    <property type="entry name" value="Hypothetical protein (hspc210)"/>
    <property type="match status" value="1"/>
</dbReference>
<organism evidence="8 9">
    <name type="scientific">Rhinolophus ferrumequinum</name>
    <name type="common">Greater horseshoe bat</name>
    <dbReference type="NCBI Taxonomy" id="59479"/>
    <lineage>
        <taxon>Eukaryota</taxon>
        <taxon>Metazoa</taxon>
        <taxon>Chordata</taxon>
        <taxon>Craniata</taxon>
        <taxon>Vertebrata</taxon>
        <taxon>Euteleostomi</taxon>
        <taxon>Mammalia</taxon>
        <taxon>Eutheria</taxon>
        <taxon>Laurasiatheria</taxon>
        <taxon>Chiroptera</taxon>
        <taxon>Yinpterochiroptera</taxon>
        <taxon>Rhinolophoidea</taxon>
        <taxon>Rhinolophidae</taxon>
        <taxon>Rhinolophinae</taxon>
        <taxon>Rhinolophus</taxon>
    </lineage>
</organism>
<feature type="domain" description="Clu" evidence="6">
    <location>
        <begin position="373"/>
        <end position="615"/>
    </location>
</feature>
<dbReference type="Proteomes" id="UP000585614">
    <property type="component" value="Unassembled WGS sequence"/>
</dbReference>
<keyword evidence="3" id="KW-0802">TPR repeat</keyword>
<evidence type="ECO:0000256" key="4">
    <source>
        <dbReference type="HAMAP-Rule" id="MF_03013"/>
    </source>
</evidence>
<proteinExistence type="inferred from homology"/>
<feature type="region of interest" description="Disordered" evidence="5">
    <location>
        <begin position="675"/>
        <end position="711"/>
    </location>
</feature>
<dbReference type="PANTHER" id="PTHR12601">
    <property type="entry name" value="EUKARYOTIC TRANSLATION INITIATION FACTOR 3 SUBUNIT EIF-3"/>
    <property type="match status" value="1"/>
</dbReference>
<gene>
    <name evidence="8" type="primary">CLUH</name>
    <name evidence="7" type="ORF">mRhiFer1_003033</name>
</gene>
<dbReference type="InterPro" id="IPR011990">
    <property type="entry name" value="TPR-like_helical_dom_sf"/>
</dbReference>
<reference evidence="8 9" key="1">
    <citation type="journal article" date="2015" name="Annu Rev Anim Biosci">
        <title>The Genome 10K Project: a way forward.</title>
        <authorList>
            <person name="Koepfli K.P."/>
            <person name="Paten B."/>
            <person name="O'Brien S.J."/>
            <person name="Koepfli K.P."/>
            <person name="Paten B."/>
            <person name="Antunes A."/>
            <person name="Belov K."/>
            <person name="Bustamante C."/>
            <person name="Castoe T.A."/>
            <person name="Clawson H."/>
            <person name="Crawford A.J."/>
            <person name="Diekhans M."/>
            <person name="Distel D."/>
            <person name="Durbin R."/>
            <person name="Earl D."/>
            <person name="Fujita M.K."/>
            <person name="Gamble T."/>
            <person name="Georges A."/>
            <person name="Gemmell N."/>
            <person name="Gilbert M.T."/>
            <person name="Graves J.M."/>
            <person name="Green R.E."/>
            <person name="Hickey G."/>
            <person name="Jarvis E.D."/>
            <person name="Johnson W."/>
            <person name="Komissarov A."/>
            <person name="Korf I."/>
            <person name="Kuhn R."/>
            <person name="Larkin D.M."/>
            <person name="Lewin H."/>
            <person name="Lopez J.V."/>
            <person name="Ma J."/>
            <person name="Marques-Bonet T."/>
            <person name="Miller W."/>
            <person name="Murphy R."/>
            <person name="Pevzner P."/>
            <person name="Shapiro B."/>
            <person name="Steiner C."/>
            <person name="Tamazian G."/>
            <person name="Venkatesh B."/>
            <person name="Wang J."/>
            <person name="Wayne R."/>
            <person name="Wiley E."/>
            <person name="Yang H."/>
            <person name="Zhang G."/>
            <person name="Haussler D."/>
            <person name="Ryder O."/>
            <person name="O'Brien S.J."/>
        </authorList>
    </citation>
    <scope>NUCLEOTIDE SEQUENCE</scope>
</reference>
<dbReference type="InterPro" id="IPR027523">
    <property type="entry name" value="CLU_prot"/>
</dbReference>
<dbReference type="PROSITE" id="PS51823">
    <property type="entry name" value="CLU"/>
    <property type="match status" value="1"/>
</dbReference>